<evidence type="ECO:0000313" key="1">
    <source>
        <dbReference type="EMBL" id="MYL33243.1"/>
    </source>
</evidence>
<organism evidence="1 2">
    <name type="scientific">Pontibacillus yanchengensis</name>
    <dbReference type="NCBI Taxonomy" id="462910"/>
    <lineage>
        <taxon>Bacteria</taxon>
        <taxon>Bacillati</taxon>
        <taxon>Bacillota</taxon>
        <taxon>Bacilli</taxon>
        <taxon>Bacillales</taxon>
        <taxon>Bacillaceae</taxon>
        <taxon>Pontibacillus</taxon>
    </lineage>
</organism>
<dbReference type="OrthoDB" id="2736584at2"/>
<sequence>MREYTIYWVKDEFSYHYFHKTGVLFQFLQEWRHNQGSSIYQLQFSEVIKPLPLDLLIQHIATKLRKPVELSFEENEASFYIQHQGKSVRLTQKNDREVCFYAENLHQAEEVLFDTLRSIHPSFFIIDTAYSHYGWVAPIKKEAIL</sequence>
<dbReference type="InterPro" id="IPR019683">
    <property type="entry name" value="SirA"/>
</dbReference>
<dbReference type="InterPro" id="IPR038449">
    <property type="entry name" value="SirA_sf"/>
</dbReference>
<gene>
    <name evidence="1" type="primary">sirA</name>
    <name evidence="1" type="ORF">GLW05_06470</name>
</gene>
<proteinExistence type="predicted"/>
<dbReference type="EMBL" id="WMEQ01000003">
    <property type="protein sequence ID" value="MYL33243.1"/>
    <property type="molecule type" value="Genomic_DNA"/>
</dbReference>
<comment type="caution">
    <text evidence="1">The sequence shown here is derived from an EMBL/GenBank/DDBJ whole genome shotgun (WGS) entry which is preliminary data.</text>
</comment>
<dbReference type="Gene3D" id="3.30.310.250">
    <property type="entry name" value="Sporulation inhibitor of replication protein SirA"/>
    <property type="match status" value="1"/>
</dbReference>
<accession>A0A6I4ZZG6</accession>
<dbReference type="Proteomes" id="UP000468638">
    <property type="component" value="Unassembled WGS sequence"/>
</dbReference>
<name>A0A6I4ZZG6_9BACI</name>
<dbReference type="AlphaFoldDB" id="A0A6I4ZZG6"/>
<reference evidence="1 2" key="1">
    <citation type="submission" date="2019-11" db="EMBL/GenBank/DDBJ databases">
        <title>Genome sequences of 17 halophilic strains isolated from different environments.</title>
        <authorList>
            <person name="Furrow R.E."/>
        </authorList>
    </citation>
    <scope>NUCLEOTIDE SEQUENCE [LARGE SCALE GENOMIC DNA]</scope>
    <source>
        <strain evidence="1 2">22514_16_FS</strain>
    </source>
</reference>
<dbReference type="RefSeq" id="WP_160846733.1">
    <property type="nucleotide sequence ID" value="NZ_WMEQ01000003.1"/>
</dbReference>
<protein>
    <submittedName>
        <fullName evidence="1">Sporulation inhibitor of replication protein SirA</fullName>
    </submittedName>
</protein>
<dbReference type="Pfam" id="PF10747">
    <property type="entry name" value="SirA"/>
    <property type="match status" value="1"/>
</dbReference>
<evidence type="ECO:0000313" key="2">
    <source>
        <dbReference type="Proteomes" id="UP000468638"/>
    </source>
</evidence>